<dbReference type="GO" id="GO:0005737">
    <property type="term" value="C:cytoplasm"/>
    <property type="evidence" value="ECO:0007669"/>
    <property type="project" value="TreeGrafter"/>
</dbReference>
<dbReference type="SUPFAM" id="SSF56399">
    <property type="entry name" value="ADP-ribosylation"/>
    <property type="match status" value="1"/>
</dbReference>
<dbReference type="Gene3D" id="3.30.720.50">
    <property type="match status" value="1"/>
</dbReference>
<keyword evidence="4 7" id="KW-0520">NAD</keyword>
<evidence type="ECO:0000256" key="8">
    <source>
        <dbReference type="SAM" id="MobiDB-lite"/>
    </source>
</evidence>
<evidence type="ECO:0000256" key="5">
    <source>
        <dbReference type="ARBA" id="ARBA00023242"/>
    </source>
</evidence>
<dbReference type="SUPFAM" id="SSF52949">
    <property type="entry name" value="Macro domain-like"/>
    <property type="match status" value="3"/>
</dbReference>
<dbReference type="Gene3D" id="3.40.220.10">
    <property type="entry name" value="Leucine Aminopeptidase, subunit E, domain 1"/>
    <property type="match status" value="3"/>
</dbReference>
<reference evidence="12 13" key="1">
    <citation type="submission" date="2019-01" db="EMBL/GenBank/DDBJ databases">
        <title>Genome Assembly of Collichthys lucidus.</title>
        <authorList>
            <person name="Cai M."/>
            <person name="Xiao S."/>
        </authorList>
    </citation>
    <scope>NUCLEOTIDE SEQUENCE [LARGE SCALE GENOMIC DNA]</scope>
    <source>
        <strain evidence="12">JT15FE1705JMU</strain>
        <tissue evidence="12">Muscle</tissue>
    </source>
</reference>
<feature type="signal peptide" evidence="9">
    <location>
        <begin position="1"/>
        <end position="36"/>
    </location>
</feature>
<organism evidence="12 13">
    <name type="scientific">Collichthys lucidus</name>
    <name type="common">Big head croaker</name>
    <name type="synonym">Sciaena lucida</name>
    <dbReference type="NCBI Taxonomy" id="240159"/>
    <lineage>
        <taxon>Eukaryota</taxon>
        <taxon>Metazoa</taxon>
        <taxon>Chordata</taxon>
        <taxon>Craniata</taxon>
        <taxon>Vertebrata</taxon>
        <taxon>Euteleostomi</taxon>
        <taxon>Actinopterygii</taxon>
        <taxon>Neopterygii</taxon>
        <taxon>Teleostei</taxon>
        <taxon>Neoteleostei</taxon>
        <taxon>Acanthomorphata</taxon>
        <taxon>Eupercaria</taxon>
        <taxon>Sciaenidae</taxon>
        <taxon>Collichthys</taxon>
    </lineage>
</organism>
<dbReference type="GO" id="GO:0003714">
    <property type="term" value="F:transcription corepressor activity"/>
    <property type="evidence" value="ECO:0007669"/>
    <property type="project" value="TreeGrafter"/>
</dbReference>
<evidence type="ECO:0000256" key="9">
    <source>
        <dbReference type="SAM" id="SignalP"/>
    </source>
</evidence>
<dbReference type="CDD" id="cd01439">
    <property type="entry name" value="TCCD_inducible_PARP_like"/>
    <property type="match status" value="1"/>
</dbReference>
<dbReference type="Gene3D" id="3.30.70.330">
    <property type="match status" value="1"/>
</dbReference>
<dbReference type="EMBL" id="CM014101">
    <property type="protein sequence ID" value="TKS93149.1"/>
    <property type="molecule type" value="Genomic_DNA"/>
</dbReference>
<protein>
    <recommendedName>
        <fullName evidence="7">Poly [ADP-ribose] polymerase</fullName>
        <shortName evidence="7">PARP</shortName>
        <ecNumber evidence="7">2.4.2.-</ecNumber>
    </recommendedName>
</protein>
<dbReference type="GO" id="GO:0005634">
    <property type="term" value="C:nucleus"/>
    <property type="evidence" value="ECO:0007669"/>
    <property type="project" value="UniProtKB-SubCell"/>
</dbReference>
<feature type="region of interest" description="Disordered" evidence="8">
    <location>
        <begin position="131"/>
        <end position="167"/>
    </location>
</feature>
<dbReference type="InterPro" id="IPR043472">
    <property type="entry name" value="Macro_dom-like"/>
</dbReference>
<dbReference type="PANTHER" id="PTHR14453">
    <property type="entry name" value="PARP/ZINC FINGER CCCH TYPE DOMAIN CONTAINING PROTEIN"/>
    <property type="match status" value="1"/>
</dbReference>
<keyword evidence="13" id="KW-1185">Reference proteome</keyword>
<dbReference type="GO" id="GO:0070212">
    <property type="term" value="P:protein poly-ADP-ribosylation"/>
    <property type="evidence" value="ECO:0007669"/>
    <property type="project" value="TreeGrafter"/>
</dbReference>
<accession>A0A4U5VWY5</accession>
<dbReference type="SMART" id="SM00506">
    <property type="entry name" value="A1pp"/>
    <property type="match status" value="1"/>
</dbReference>
<feature type="compositionally biased region" description="Low complexity" evidence="8">
    <location>
        <begin position="149"/>
        <end position="160"/>
    </location>
</feature>
<dbReference type="PANTHER" id="PTHR14453:SF107">
    <property type="entry name" value="POLY [ADP-RIBOSE] POLYMERASE"/>
    <property type="match status" value="1"/>
</dbReference>
<feature type="chain" id="PRO_5020343401" description="Poly [ADP-ribose] polymerase" evidence="9">
    <location>
        <begin position="37"/>
        <end position="1598"/>
    </location>
</feature>
<comment type="similarity">
    <text evidence="6">Belongs to the ARTD/PARP family.</text>
</comment>
<feature type="domain" description="PARP catalytic" evidence="10">
    <location>
        <begin position="1403"/>
        <end position="1598"/>
    </location>
</feature>
<keyword evidence="5" id="KW-0539">Nucleus</keyword>
<dbReference type="GO" id="GO:0010629">
    <property type="term" value="P:negative regulation of gene expression"/>
    <property type="evidence" value="ECO:0007669"/>
    <property type="project" value="TreeGrafter"/>
</dbReference>
<keyword evidence="9" id="KW-0732">Signal</keyword>
<dbReference type="InterPro" id="IPR057051">
    <property type="entry name" value="PARP14_RPM_1"/>
</dbReference>
<dbReference type="Pfam" id="PF00644">
    <property type="entry name" value="PARP"/>
    <property type="match status" value="1"/>
</dbReference>
<feature type="domain" description="Macro" evidence="11">
    <location>
        <begin position="840"/>
        <end position="1027"/>
    </location>
</feature>
<evidence type="ECO:0000259" key="11">
    <source>
        <dbReference type="PROSITE" id="PS51154"/>
    </source>
</evidence>
<name>A0A4U5VWY5_COLLU</name>
<proteinExistence type="inferred from homology"/>
<evidence type="ECO:0000313" key="13">
    <source>
        <dbReference type="Proteomes" id="UP000298787"/>
    </source>
</evidence>
<dbReference type="InterPro" id="IPR012677">
    <property type="entry name" value="Nucleotide-bd_a/b_plait_sf"/>
</dbReference>
<dbReference type="CDD" id="cd02907">
    <property type="entry name" value="Macro_Af1521_BAL-like"/>
    <property type="match status" value="1"/>
</dbReference>
<evidence type="ECO:0000259" key="10">
    <source>
        <dbReference type="PROSITE" id="PS51059"/>
    </source>
</evidence>
<evidence type="ECO:0000256" key="6">
    <source>
        <dbReference type="ARBA" id="ARBA00024347"/>
    </source>
</evidence>
<keyword evidence="3 7" id="KW-0808">Transferase</keyword>
<dbReference type="InterPro" id="IPR052056">
    <property type="entry name" value="Mono-ARTD/PARP"/>
</dbReference>
<dbReference type="Pfam" id="PF23222">
    <property type="entry name" value="RRM_PARP14_1"/>
    <property type="match status" value="1"/>
</dbReference>
<dbReference type="Proteomes" id="UP000298787">
    <property type="component" value="Chromosome 24"/>
</dbReference>
<evidence type="ECO:0000313" key="12">
    <source>
        <dbReference type="EMBL" id="TKS93149.1"/>
    </source>
</evidence>
<dbReference type="FunFam" id="3.90.228.10:FF:000008">
    <property type="entry name" value="Poly [ADP-ribose] polymerase"/>
    <property type="match status" value="1"/>
</dbReference>
<dbReference type="Pfam" id="PF01661">
    <property type="entry name" value="Macro"/>
    <property type="match status" value="1"/>
</dbReference>
<evidence type="ECO:0000256" key="4">
    <source>
        <dbReference type="ARBA" id="ARBA00023027"/>
    </source>
</evidence>
<feature type="domain" description="Macro" evidence="11">
    <location>
        <begin position="631"/>
        <end position="815"/>
    </location>
</feature>
<evidence type="ECO:0000256" key="2">
    <source>
        <dbReference type="ARBA" id="ARBA00022676"/>
    </source>
</evidence>
<dbReference type="EC" id="2.4.2.-" evidence="7"/>
<evidence type="ECO:0000256" key="3">
    <source>
        <dbReference type="ARBA" id="ARBA00022679"/>
    </source>
</evidence>
<dbReference type="InterPro" id="IPR012317">
    <property type="entry name" value="Poly(ADP-ribose)pol_cat_dom"/>
</dbReference>
<gene>
    <name evidence="12" type="ORF">D9C73_026864</name>
</gene>
<dbReference type="STRING" id="240159.A0A4U5VWY5"/>
<sequence>MKRISAAFFPHAVTSRPRPSCFLSVLWLNVVFSAESAPVRPEPDAGPCLPLQACMMEYPVFFECPGLNEEQKKRIEKYFHIQRKSGGGDCGSLTETHEVYRIAFKDRDAQQRVLQRSEHVVELAGGPLVLTVRDSPEPTSKSPKVDLTSSQGQQSALASSPLTSGEDYEPQLDPYLLRYFKECPKAEEELEKGLSSLACSAKINQEEGRIVVRSLAQTGAVDEVRNWKAEVDKLFDGYQCHYEVDPHKVKAVLQSCSSSQTTDEVKVYSEVGMAVVVGKCSQVKARVTDIMDLHESMKRGSRLGQKQTRTRRLGEAKLRLLWEEIEHSSGRDFPGVTVTQRDAGQLTLEGPVEDILKAGDWISHKENLVFERKVSDMSPHFLAFLRKAYGGPAVLSNFLAVGEKVEVELRDTELRFFSLSADKLDDAGKKMKQKFKEVKIDVPNCFVVPQELQEKLKFKTNEMNQGQYRAQVVFGSDSVVCLLGHTKEVEELSEAVTQFILDQACVEGKVNLPFPELVQLLPELMQLHEFDCSGVTFHPLTSSSGPMVLLQGPSSNVTAVRNRLGPFLDSLVKDRITIDQPGAVRYFVSPSGRENILRVAQSQRCLVWLQEQPHATSQNLASGERLGGGVITVANYSLRGGLQVFVSQGDITKQDADALVNAANEDLMHGGGVAAALSKAGGPDVQKESSALVRQTGKVPVGEVVVTSGGNLNCKKLLHAVGPVGGKSGGRERMLLEKTVRSALDLAENMELKSIAIPCISSGLFGVPVTVCSEAIVTAVKEFASQGGRSLSRIILIDNRGEVVRAMQEACDRLLRGIATGNFPTDLGFQAEAPAQDTERGASAGDPRDGVHVEIIQGTLETQQVDGLASPMVGHDPLSTRVGNALSSVVGPQLTAKFHHEAGGATLPGDIVLVDGLPTLQSNGVFFLNLVPWDNNQQGTAVQVLRQGIKKMLASCAIRGFRSVALPVLGTGSVLRFPHSVVSKVILEEVRAFEQNRAGRSFLVRIVVHPNDKDSSKAFQSAQGTLHLRGFTNDANPDQASFYRHVSLTNDEVTAMLGEVKLQLVFDNIINETTDAIINTTDFSSNPSGVSKAILTAAGASVQAELAQGAAGMDSVKACKAMLDGMTSAITDLKPKSLLLIRIVILQQPVFQAFSRSELENRFGLTAKKAKQILRKCQDKCSRTSTTSAPRRNTFISLKPLPAVISVIGYSRDSVATIKRDLEGILQKQLVEREVDVLSFSRLDAMELDAVQAKVKLLEISMGYRGRQSSVGTNDGRAGNAARGQSGSGGDVYVLNGLKEDVLSVTELVSKAVQKALCEDIQDKEEAMLALNVQWSIQDVNKVWRELTLHDNFLLEEAHMNKQVSVDITAPDGTLVKVNLKTQDATNWLTGVMYKVKRHESEIELPKQWEPMHGEFFKKVELQPKTPEYEQVAQGFLKTAKYNIRKIERVQNLFLWQAYAVCKQRIYAKNGPAEVGEMTLYHGTSAESCNCIEKDRFDRSYAGTHAAAFGKGVYFAVDAAYSASRFSPADASGLRRVYVACVLTGRYTVGKSHFKAPPPRGSDPTDCFDSVVDNQQTPSMFVVFHDDQAYPKYLITFN</sequence>
<dbReference type="GO" id="GO:1990404">
    <property type="term" value="F:NAD+-protein mono-ADP-ribosyltransferase activity"/>
    <property type="evidence" value="ECO:0007669"/>
    <property type="project" value="TreeGrafter"/>
</dbReference>
<dbReference type="InterPro" id="IPR037197">
    <property type="entry name" value="WWE_dom_sf"/>
</dbReference>
<evidence type="ECO:0000256" key="1">
    <source>
        <dbReference type="ARBA" id="ARBA00004123"/>
    </source>
</evidence>
<dbReference type="PROSITE" id="PS51059">
    <property type="entry name" value="PARP_CATALYTIC"/>
    <property type="match status" value="1"/>
</dbReference>
<keyword evidence="2 7" id="KW-0328">Glycosyltransferase</keyword>
<dbReference type="GO" id="GO:0003950">
    <property type="term" value="F:NAD+ poly-ADP-ribosyltransferase activity"/>
    <property type="evidence" value="ECO:0007669"/>
    <property type="project" value="UniProtKB-UniRule"/>
</dbReference>
<dbReference type="PROSITE" id="PS51154">
    <property type="entry name" value="MACRO"/>
    <property type="match status" value="2"/>
</dbReference>
<dbReference type="Gene3D" id="3.90.228.10">
    <property type="match status" value="1"/>
</dbReference>
<evidence type="ECO:0000256" key="7">
    <source>
        <dbReference type="RuleBase" id="RU362114"/>
    </source>
</evidence>
<comment type="subcellular location">
    <subcellularLocation>
        <location evidence="1">Nucleus</location>
    </subcellularLocation>
</comment>
<dbReference type="InterPro" id="IPR002589">
    <property type="entry name" value="Macro_dom"/>
</dbReference>